<feature type="transmembrane region" description="Helical" evidence="9">
    <location>
        <begin position="265"/>
        <end position="289"/>
    </location>
</feature>
<dbReference type="AlphaFoldDB" id="A0AAU9IHE4"/>
<dbReference type="EMBL" id="CAJZBQ010000002">
    <property type="protein sequence ID" value="CAG9310574.1"/>
    <property type="molecule type" value="Genomic_DNA"/>
</dbReference>
<reference evidence="10" key="1">
    <citation type="submission" date="2021-09" db="EMBL/GenBank/DDBJ databases">
        <authorList>
            <consortium name="AG Swart"/>
            <person name="Singh M."/>
            <person name="Singh A."/>
            <person name="Seah K."/>
            <person name="Emmerich C."/>
        </authorList>
    </citation>
    <scope>NUCLEOTIDE SEQUENCE</scope>
    <source>
        <strain evidence="10">ATCC30299</strain>
    </source>
</reference>
<evidence type="ECO:0000256" key="5">
    <source>
        <dbReference type="ARBA" id="ARBA00022989"/>
    </source>
</evidence>
<sequence length="356" mass="39828">MDILQIFRSCVTGMIPVTIITISGAYLTWAKVFEKKSNEVISKSSARFFFPLFIVIAMSKAVDTSTIVSLWPLFVGQVLLIFITIGLGFLMLPIFKVPKEFKYTTISILAFSNVGNVPLLVMKGICASYGPFAGDDYCDNSVGYISIVCFVFNIMIWSICTAFVRIDSSERAKNENSENNPNSTDLKKLIINGLLSPVPIASVLGLLIGLLPGYKWLFVYKSSPLYAFFDTLSVIGYVGIVASQMVVGSNLMMIERKEKFLDTHFLWTLTFTKSVVLSGIYLFIVWGFWEIGVFGDNKVMAYVLFIAQTSPVSVTVMIVCQLFNTNLKECCITTLWQYIAAPVYMTLYSYAFFLII</sequence>
<feature type="transmembrane region" description="Helical" evidence="9">
    <location>
        <begin position="107"/>
        <end position="130"/>
    </location>
</feature>
<dbReference type="GO" id="GO:0012505">
    <property type="term" value="C:endomembrane system"/>
    <property type="evidence" value="ECO:0007669"/>
    <property type="project" value="UniProtKB-SubCell"/>
</dbReference>
<evidence type="ECO:0000256" key="1">
    <source>
        <dbReference type="ARBA" id="ARBA00004141"/>
    </source>
</evidence>
<evidence type="ECO:0000256" key="4">
    <source>
        <dbReference type="ARBA" id="ARBA00022692"/>
    </source>
</evidence>
<comment type="similarity">
    <text evidence="8">Belongs to the auxin efflux carrier (TC 2.A.69.2) family.</text>
</comment>
<proteinExistence type="inferred from homology"/>
<feature type="transmembrane region" description="Helical" evidence="9">
    <location>
        <begin position="189"/>
        <end position="214"/>
    </location>
</feature>
<comment type="caution">
    <text evidence="10">The sequence shown here is derived from an EMBL/GenBank/DDBJ whole genome shotgun (WGS) entry which is preliminary data.</text>
</comment>
<protein>
    <recommendedName>
        <fullName evidence="12">PIN-like protein</fullName>
    </recommendedName>
</protein>
<comment type="subcellular location">
    <subcellularLocation>
        <location evidence="2">Endomembrane system</location>
    </subcellularLocation>
    <subcellularLocation>
        <location evidence="1">Membrane</location>
        <topology evidence="1">Multi-pass membrane protein</topology>
    </subcellularLocation>
</comment>
<evidence type="ECO:0000256" key="2">
    <source>
        <dbReference type="ARBA" id="ARBA00004308"/>
    </source>
</evidence>
<organism evidence="10 11">
    <name type="scientific">Blepharisma stoltei</name>
    <dbReference type="NCBI Taxonomy" id="1481888"/>
    <lineage>
        <taxon>Eukaryota</taxon>
        <taxon>Sar</taxon>
        <taxon>Alveolata</taxon>
        <taxon>Ciliophora</taxon>
        <taxon>Postciliodesmatophora</taxon>
        <taxon>Heterotrichea</taxon>
        <taxon>Heterotrichida</taxon>
        <taxon>Blepharismidae</taxon>
        <taxon>Blepharisma</taxon>
    </lineage>
</organism>
<dbReference type="Proteomes" id="UP001162131">
    <property type="component" value="Unassembled WGS sequence"/>
</dbReference>
<feature type="transmembrane region" description="Helical" evidence="9">
    <location>
        <begin position="74"/>
        <end position="95"/>
    </location>
</feature>
<dbReference type="PANTHER" id="PTHR31651:SF33">
    <property type="entry name" value="PROTEIN PIN-LIKES 1"/>
    <property type="match status" value="1"/>
</dbReference>
<feature type="transmembrane region" description="Helical" evidence="9">
    <location>
        <begin position="335"/>
        <end position="355"/>
    </location>
</feature>
<evidence type="ECO:0008006" key="12">
    <source>
        <dbReference type="Google" id="ProtNLM"/>
    </source>
</evidence>
<dbReference type="Pfam" id="PF03547">
    <property type="entry name" value="Mem_trans"/>
    <property type="match status" value="1"/>
</dbReference>
<evidence type="ECO:0000256" key="8">
    <source>
        <dbReference type="ARBA" id="ARBA00025752"/>
    </source>
</evidence>
<evidence type="ECO:0000256" key="3">
    <source>
        <dbReference type="ARBA" id="ARBA00022448"/>
    </source>
</evidence>
<keyword evidence="5 9" id="KW-1133">Transmembrane helix</keyword>
<evidence type="ECO:0000256" key="6">
    <source>
        <dbReference type="ARBA" id="ARBA00023136"/>
    </source>
</evidence>
<dbReference type="InterPro" id="IPR004776">
    <property type="entry name" value="Mem_transp_PIN-like"/>
</dbReference>
<dbReference type="GO" id="GO:0055085">
    <property type="term" value="P:transmembrane transport"/>
    <property type="evidence" value="ECO:0007669"/>
    <property type="project" value="InterPro"/>
</dbReference>
<keyword evidence="3" id="KW-0813">Transport</keyword>
<dbReference type="GO" id="GO:0016020">
    <property type="term" value="C:membrane"/>
    <property type="evidence" value="ECO:0007669"/>
    <property type="project" value="UniProtKB-SubCell"/>
</dbReference>
<feature type="transmembrane region" description="Helical" evidence="9">
    <location>
        <begin position="6"/>
        <end position="27"/>
    </location>
</feature>
<evidence type="ECO:0000313" key="10">
    <source>
        <dbReference type="EMBL" id="CAG9310574.1"/>
    </source>
</evidence>
<keyword evidence="6 9" id="KW-0472">Membrane</keyword>
<name>A0AAU9IHE4_9CILI</name>
<comment type="function">
    <text evidence="7">Involved in cellular auxin homeostasis by regulating auxin metabolism. Regulates intracellular auxin accumulation at the endoplasmic reticulum and thus auxin availability for nuclear auxin signaling.</text>
</comment>
<feature type="transmembrane region" description="Helical" evidence="9">
    <location>
        <begin position="234"/>
        <end position="253"/>
    </location>
</feature>
<evidence type="ECO:0000256" key="9">
    <source>
        <dbReference type="SAM" id="Phobius"/>
    </source>
</evidence>
<accession>A0AAU9IHE4</accession>
<dbReference type="InterPro" id="IPR045033">
    <property type="entry name" value="PILS1/3/4/5/7"/>
</dbReference>
<evidence type="ECO:0000313" key="11">
    <source>
        <dbReference type="Proteomes" id="UP001162131"/>
    </source>
</evidence>
<feature type="transmembrane region" description="Helical" evidence="9">
    <location>
        <begin position="48"/>
        <end position="68"/>
    </location>
</feature>
<feature type="transmembrane region" description="Helical" evidence="9">
    <location>
        <begin position="301"/>
        <end position="323"/>
    </location>
</feature>
<keyword evidence="11" id="KW-1185">Reference proteome</keyword>
<keyword evidence="4 9" id="KW-0812">Transmembrane</keyword>
<feature type="transmembrane region" description="Helical" evidence="9">
    <location>
        <begin position="142"/>
        <end position="164"/>
    </location>
</feature>
<dbReference type="PANTHER" id="PTHR31651">
    <property type="match status" value="1"/>
</dbReference>
<gene>
    <name evidence="10" type="ORF">BSTOLATCC_MIC1416</name>
</gene>
<evidence type="ECO:0000256" key="7">
    <source>
        <dbReference type="ARBA" id="ARBA00025100"/>
    </source>
</evidence>